<organism evidence="2">
    <name type="scientific">Fagus sylvatica</name>
    <name type="common">Beechnut</name>
    <dbReference type="NCBI Taxonomy" id="28930"/>
    <lineage>
        <taxon>Eukaryota</taxon>
        <taxon>Viridiplantae</taxon>
        <taxon>Streptophyta</taxon>
        <taxon>Embryophyta</taxon>
        <taxon>Tracheophyta</taxon>
        <taxon>Spermatophyta</taxon>
        <taxon>Magnoliopsida</taxon>
        <taxon>eudicotyledons</taxon>
        <taxon>Gunneridae</taxon>
        <taxon>Pentapetalae</taxon>
        <taxon>rosids</taxon>
        <taxon>fabids</taxon>
        <taxon>Fagales</taxon>
        <taxon>Fagaceae</taxon>
        <taxon>Fagus</taxon>
    </lineage>
</organism>
<dbReference type="PANTHER" id="PTHR11439:SF467">
    <property type="entry name" value="INTEGRASE CATALYTIC DOMAIN-CONTAINING PROTEIN"/>
    <property type="match status" value="1"/>
</dbReference>
<dbReference type="PANTHER" id="PTHR11439">
    <property type="entry name" value="GAG-POL-RELATED RETROTRANSPOSON"/>
    <property type="match status" value="1"/>
</dbReference>
<dbReference type="Pfam" id="PF07727">
    <property type="entry name" value="RVT_2"/>
    <property type="match status" value="1"/>
</dbReference>
<dbReference type="SUPFAM" id="SSF56672">
    <property type="entry name" value="DNA/RNA polymerases"/>
    <property type="match status" value="1"/>
</dbReference>
<feature type="domain" description="Reverse transcriptase Ty1/copia-type" evidence="1">
    <location>
        <begin position="11"/>
        <end position="256"/>
    </location>
</feature>
<dbReference type="EMBL" id="OIVN01003574">
    <property type="protein sequence ID" value="SPD12218.1"/>
    <property type="molecule type" value="Genomic_DNA"/>
</dbReference>
<name>A0A2N9HJS7_FAGSY</name>
<proteinExistence type="predicted"/>
<sequence>MHEELDSISKNEVWDLTELFAGRKPVGCKWVLRKMYKAYGSLDKYKVRLVAKGFTQQPGVDFVDTYSLVAKFASVRIIMIVAVRLDLELHQLDVKTAFLNGDLKEEIYMDQPDGFQIKGQEGKVCRLKKSLYGLKQSSRQWYLKFHQVILDIGYKMSPLDHCVYVWRDKEKLALLSLYVDDILLASNSPDMMKETKFCLGSKFEMKDMGPTNYVLGIRISRDRDSKLIYLDQENYLEKGLKMFKMEDCRPVSTPVSKGTILNKSMCPTNKTKLEEMIVVPYVQAVDSLIYAMMSTRLDICYAVGLVSRYQSNPGKAHWQAVKRIFRFLQMTKSMKLCFGLDELEIKGFT</sequence>
<reference evidence="2" key="1">
    <citation type="submission" date="2018-02" db="EMBL/GenBank/DDBJ databases">
        <authorList>
            <person name="Cohen D.B."/>
            <person name="Kent A.D."/>
        </authorList>
    </citation>
    <scope>NUCLEOTIDE SEQUENCE</scope>
</reference>
<accession>A0A2N9HJS7</accession>
<evidence type="ECO:0000313" key="2">
    <source>
        <dbReference type="EMBL" id="SPD12218.1"/>
    </source>
</evidence>
<gene>
    <name evidence="2" type="ORF">FSB_LOCUS40100</name>
</gene>
<protein>
    <recommendedName>
        <fullName evidence="1">Reverse transcriptase Ty1/copia-type domain-containing protein</fullName>
    </recommendedName>
</protein>
<dbReference type="InterPro" id="IPR043502">
    <property type="entry name" value="DNA/RNA_pol_sf"/>
</dbReference>
<dbReference type="AlphaFoldDB" id="A0A2N9HJS7"/>
<evidence type="ECO:0000259" key="1">
    <source>
        <dbReference type="Pfam" id="PF07727"/>
    </source>
</evidence>
<dbReference type="InterPro" id="IPR013103">
    <property type="entry name" value="RVT_2"/>
</dbReference>